<evidence type="ECO:0000256" key="3">
    <source>
        <dbReference type="PIRSR" id="PIRSR601613-1"/>
    </source>
</evidence>
<protein>
    <recommendedName>
        <fullName evidence="4">Amine oxidase</fullName>
        <ecNumber evidence="4">1.4.3.-</ecNumber>
    </recommendedName>
</protein>
<dbReference type="SUPFAM" id="SSF51905">
    <property type="entry name" value="FAD/NAD(P)-binding domain"/>
    <property type="match status" value="1"/>
</dbReference>
<feature type="binding site" evidence="3">
    <location>
        <begin position="36"/>
        <end position="37"/>
    </location>
    <ligand>
        <name>FAD</name>
        <dbReference type="ChEBI" id="CHEBI:57692"/>
    </ligand>
</feature>
<dbReference type="InterPro" id="IPR036188">
    <property type="entry name" value="FAD/NAD-bd_sf"/>
</dbReference>
<dbReference type="GO" id="GO:0008131">
    <property type="term" value="F:primary methylamine oxidase activity"/>
    <property type="evidence" value="ECO:0007669"/>
    <property type="project" value="UniProtKB-ARBA"/>
</dbReference>
<dbReference type="AlphaFoldDB" id="A0A8S2FJS8"/>
<dbReference type="Pfam" id="PF01593">
    <property type="entry name" value="Amino_oxidase"/>
    <property type="match status" value="1"/>
</dbReference>
<dbReference type="Gene3D" id="3.50.50.60">
    <property type="entry name" value="FAD/NAD(P)-binding domain"/>
    <property type="match status" value="1"/>
</dbReference>
<dbReference type="PANTHER" id="PTHR10742">
    <property type="entry name" value="FLAVIN MONOAMINE OXIDASE"/>
    <property type="match status" value="1"/>
</dbReference>
<comment type="similarity">
    <text evidence="4">Belongs to the flavin monoamine oxidase family.</text>
</comment>
<evidence type="ECO:0000313" key="6">
    <source>
        <dbReference type="EMBL" id="CAF1489124.1"/>
    </source>
</evidence>
<feature type="domain" description="Amine oxidase" evidence="5">
    <location>
        <begin position="16"/>
        <end position="443"/>
    </location>
</feature>
<accession>A0A8S2FJS8</accession>
<feature type="binding site" evidence="3">
    <location>
        <position position="417"/>
    </location>
    <ligand>
        <name>FAD</name>
        <dbReference type="ChEBI" id="CHEBI:57692"/>
    </ligand>
</feature>
<dbReference type="PANTHER" id="PTHR10742:SF410">
    <property type="entry name" value="LYSINE-SPECIFIC HISTONE DEMETHYLASE 2"/>
    <property type="match status" value="1"/>
</dbReference>
<reference evidence="6" key="1">
    <citation type="submission" date="2021-02" db="EMBL/GenBank/DDBJ databases">
        <authorList>
            <person name="Nowell W R."/>
        </authorList>
    </citation>
    <scope>NUCLEOTIDE SEQUENCE</scope>
</reference>
<evidence type="ECO:0000256" key="1">
    <source>
        <dbReference type="ARBA" id="ARBA00001974"/>
    </source>
</evidence>
<keyword evidence="4" id="KW-0285">Flavoprotein</keyword>
<name>A0A8S2FJS8_9BILA</name>
<comment type="caution">
    <text evidence="6">The sequence shown here is derived from an EMBL/GenBank/DDBJ whole genome shotgun (WGS) entry which is preliminary data.</text>
</comment>
<dbReference type="PRINTS" id="PR00757">
    <property type="entry name" value="AMINEOXDASEF"/>
</dbReference>
<evidence type="ECO:0000313" key="8">
    <source>
        <dbReference type="Proteomes" id="UP000677228"/>
    </source>
</evidence>
<dbReference type="Gene3D" id="3.90.660.10">
    <property type="match status" value="1"/>
</dbReference>
<dbReference type="EMBL" id="CAJNOK010032923">
    <property type="protein sequence ID" value="CAF1489124.1"/>
    <property type="molecule type" value="Genomic_DNA"/>
</dbReference>
<evidence type="ECO:0000256" key="2">
    <source>
        <dbReference type="ARBA" id="ARBA00023002"/>
    </source>
</evidence>
<organism evidence="6 8">
    <name type="scientific">Didymodactylos carnosus</name>
    <dbReference type="NCBI Taxonomy" id="1234261"/>
    <lineage>
        <taxon>Eukaryota</taxon>
        <taxon>Metazoa</taxon>
        <taxon>Spiralia</taxon>
        <taxon>Gnathifera</taxon>
        <taxon>Rotifera</taxon>
        <taxon>Eurotatoria</taxon>
        <taxon>Bdelloidea</taxon>
        <taxon>Philodinida</taxon>
        <taxon>Philodinidae</taxon>
        <taxon>Didymodactylos</taxon>
    </lineage>
</organism>
<dbReference type="InterPro" id="IPR002937">
    <property type="entry name" value="Amino_oxidase"/>
</dbReference>
<gene>
    <name evidence="6" type="ORF">OVA965_LOCUS36412</name>
    <name evidence="7" type="ORF">TMI583_LOCUS37420</name>
</gene>
<evidence type="ECO:0000313" key="7">
    <source>
        <dbReference type="EMBL" id="CAF4278511.1"/>
    </source>
</evidence>
<evidence type="ECO:0000259" key="5">
    <source>
        <dbReference type="Pfam" id="PF01593"/>
    </source>
</evidence>
<dbReference type="EMBL" id="CAJOBA010054876">
    <property type="protein sequence ID" value="CAF4278511.1"/>
    <property type="molecule type" value="Genomic_DNA"/>
</dbReference>
<dbReference type="Proteomes" id="UP000677228">
    <property type="component" value="Unassembled WGS sequence"/>
</dbReference>
<proteinExistence type="inferred from homology"/>
<dbReference type="InterPro" id="IPR050281">
    <property type="entry name" value="Flavin_monoamine_oxidase"/>
</dbReference>
<keyword evidence="4" id="KW-0274">FAD</keyword>
<feature type="binding site" evidence="3">
    <location>
        <position position="217"/>
    </location>
    <ligand>
        <name>FAD</name>
        <dbReference type="ChEBI" id="CHEBI:57692"/>
    </ligand>
</feature>
<dbReference type="EC" id="1.4.3.-" evidence="4"/>
<dbReference type="Proteomes" id="UP000682733">
    <property type="component" value="Unassembled WGS sequence"/>
</dbReference>
<sequence length="448" mass="50792">MSEEHFDVIIVGCGAAGIAAGLDLQSSSISSFTILEARDRIGGRAYTKKLDNVPIDLGASWIHNFDPNNALYKHMQCESLVDSVFPNDTVYYDYDGSQISVIVLEQSEEICEKLFDLVDEHRDKVLKEKEKDLSIAEVIEHAYNRELEGKSSQIKRTVDLILSEVEQYEASSLNQLSAACYQNNNAEDMSEKYVQNGYGTVLEKLGANLPVRLNTNVTYIDASNSQLIKICTNNSPNIVYHCKYLLITIPLGCLKNNTIEFCPPLPEWKLASIKQMGYGLMNKIILQFSSNFWGNEGKYINRTSNLIRGEFCFIFNLSKQYELPNENCNILALYVHGEFAYMLEKLTDDEIIEYAMQVLRRMYGTEIPKPLKYLITRWVSDSFAYGSYSHFSVNTTNETVVDLARECFTNCVHWAGEHTNHEGTIGYVQSAFESGQREAKKIIAKLTC</sequence>
<dbReference type="InterPro" id="IPR001613">
    <property type="entry name" value="Flavin_amine_oxidase"/>
</dbReference>
<comment type="cofactor">
    <cofactor evidence="1 4">
        <name>FAD</name>
        <dbReference type="ChEBI" id="CHEBI:57692"/>
    </cofactor>
</comment>
<keyword evidence="2 4" id="KW-0560">Oxidoreductase</keyword>
<dbReference type="SUPFAM" id="SSF54373">
    <property type="entry name" value="FAD-linked reductases, C-terminal domain"/>
    <property type="match status" value="1"/>
</dbReference>
<evidence type="ECO:0000256" key="4">
    <source>
        <dbReference type="RuleBase" id="RU362067"/>
    </source>
</evidence>